<dbReference type="InterPro" id="IPR042175">
    <property type="entry name" value="Cell/Rod_MreC_2"/>
</dbReference>
<feature type="transmembrane region" description="Helical" evidence="8">
    <location>
        <begin position="6"/>
        <end position="23"/>
    </location>
</feature>
<evidence type="ECO:0000256" key="3">
    <source>
        <dbReference type="ARBA" id="ARBA00022960"/>
    </source>
</evidence>
<keyword evidence="8" id="KW-0812">Transmembrane</keyword>
<dbReference type="InterPro" id="IPR055342">
    <property type="entry name" value="MreC_beta-barrel_core"/>
</dbReference>
<evidence type="ECO:0000256" key="4">
    <source>
        <dbReference type="ARBA" id="ARBA00032089"/>
    </source>
</evidence>
<keyword evidence="3 5" id="KW-0133">Cell shape</keyword>
<keyword evidence="6" id="KW-0175">Coiled coil</keyword>
<feature type="domain" description="Rod shape-determining protein MreC beta-barrel core" evidence="9">
    <location>
        <begin position="126"/>
        <end position="267"/>
    </location>
</feature>
<dbReference type="PIRSF" id="PIRSF038471">
    <property type="entry name" value="MreC"/>
    <property type="match status" value="1"/>
</dbReference>
<keyword evidence="11" id="KW-1185">Reference proteome</keyword>
<dbReference type="Pfam" id="PF04085">
    <property type="entry name" value="MreC"/>
    <property type="match status" value="1"/>
</dbReference>
<dbReference type="PANTHER" id="PTHR34138:SF1">
    <property type="entry name" value="CELL SHAPE-DETERMINING PROTEIN MREC"/>
    <property type="match status" value="1"/>
</dbReference>
<accession>C6BSQ6</accession>
<dbReference type="RefSeq" id="WP_015853328.1">
    <property type="nucleotide sequence ID" value="NC_012881.1"/>
</dbReference>
<dbReference type="GO" id="GO:0008360">
    <property type="term" value="P:regulation of cell shape"/>
    <property type="evidence" value="ECO:0007669"/>
    <property type="project" value="UniProtKB-KW"/>
</dbReference>
<dbReference type="InterPro" id="IPR042177">
    <property type="entry name" value="Cell/Rod_1"/>
</dbReference>
<dbReference type="Gene3D" id="2.40.10.350">
    <property type="entry name" value="Rod shape-determining protein MreC, domain 2"/>
    <property type="match status" value="1"/>
</dbReference>
<name>C6BSQ6_MARSD</name>
<evidence type="ECO:0000256" key="6">
    <source>
        <dbReference type="SAM" id="Coils"/>
    </source>
</evidence>
<dbReference type="NCBIfam" id="TIGR00219">
    <property type="entry name" value="mreC"/>
    <property type="match status" value="1"/>
</dbReference>
<evidence type="ECO:0000313" key="10">
    <source>
        <dbReference type="EMBL" id="ACS81512.1"/>
    </source>
</evidence>
<dbReference type="EMBL" id="CP001649">
    <property type="protein sequence ID" value="ACS81512.1"/>
    <property type="molecule type" value="Genomic_DNA"/>
</dbReference>
<evidence type="ECO:0000256" key="7">
    <source>
        <dbReference type="SAM" id="MobiDB-lite"/>
    </source>
</evidence>
<dbReference type="Gene3D" id="2.40.10.340">
    <property type="entry name" value="Rod shape-determining protein MreC, domain 1"/>
    <property type="match status" value="1"/>
</dbReference>
<evidence type="ECO:0000256" key="8">
    <source>
        <dbReference type="SAM" id="Phobius"/>
    </source>
</evidence>
<comment type="function">
    <text evidence="5">Involved in formation and maintenance of cell shape.</text>
</comment>
<dbReference type="Proteomes" id="UP000002601">
    <property type="component" value="Chromosome"/>
</dbReference>
<evidence type="ECO:0000313" key="11">
    <source>
        <dbReference type="Proteomes" id="UP000002601"/>
    </source>
</evidence>
<dbReference type="GO" id="GO:0005886">
    <property type="term" value="C:plasma membrane"/>
    <property type="evidence" value="ECO:0007669"/>
    <property type="project" value="TreeGrafter"/>
</dbReference>
<dbReference type="PANTHER" id="PTHR34138">
    <property type="entry name" value="CELL SHAPE-DETERMINING PROTEIN MREC"/>
    <property type="match status" value="1"/>
</dbReference>
<keyword evidence="8" id="KW-0472">Membrane</keyword>
<evidence type="ECO:0000256" key="5">
    <source>
        <dbReference type="PIRNR" id="PIRNR038471"/>
    </source>
</evidence>
<feature type="region of interest" description="Disordered" evidence="7">
    <location>
        <begin position="276"/>
        <end position="296"/>
    </location>
</feature>
<dbReference type="eggNOG" id="COG1792">
    <property type="taxonomic scope" value="Bacteria"/>
</dbReference>
<dbReference type="HOGENOM" id="CLU_042663_1_0_7"/>
<feature type="coiled-coil region" evidence="6">
    <location>
        <begin position="73"/>
        <end position="100"/>
    </location>
</feature>
<dbReference type="OrthoDB" id="9808025at2"/>
<dbReference type="AlphaFoldDB" id="C6BSQ6"/>
<protein>
    <recommendedName>
        <fullName evidence="2 5">Cell shape-determining protein MreC</fullName>
    </recommendedName>
    <alternativeName>
        <fullName evidence="4 5">Cell shape protein MreC</fullName>
    </alternativeName>
</protein>
<comment type="similarity">
    <text evidence="1 5">Belongs to the MreC family.</text>
</comment>
<dbReference type="STRING" id="526222.Desal_3464"/>
<dbReference type="KEGG" id="dsa:Desal_3464"/>
<evidence type="ECO:0000256" key="2">
    <source>
        <dbReference type="ARBA" id="ARBA00013855"/>
    </source>
</evidence>
<keyword evidence="8" id="KW-1133">Transmembrane helix</keyword>
<organism evidence="10 11">
    <name type="scientific">Maridesulfovibrio salexigens (strain ATCC 14822 / DSM 2638 / NCIMB 8403 / VKM B-1763)</name>
    <name type="common">Desulfovibrio salexigens</name>
    <dbReference type="NCBI Taxonomy" id="526222"/>
    <lineage>
        <taxon>Bacteria</taxon>
        <taxon>Pseudomonadati</taxon>
        <taxon>Thermodesulfobacteriota</taxon>
        <taxon>Desulfovibrionia</taxon>
        <taxon>Desulfovibrionales</taxon>
        <taxon>Desulfovibrionaceae</taxon>
        <taxon>Maridesulfovibrio</taxon>
    </lineage>
</organism>
<dbReference type="InterPro" id="IPR007221">
    <property type="entry name" value="MreC"/>
</dbReference>
<gene>
    <name evidence="10" type="ordered locus">Desal_3464</name>
</gene>
<sequence>MKLKRAAIAVIIGLFVYLSLYSWNLRSGQLDRLAGFTGLEIVKWVLWPCEYVHDQSVEFWEKYIYLVGLKQLNDQLSSQNDLMRLEIMKLREKAAEAERYQKLLAIKPVHNWKTDGARIIAQRMGPSAALDSIIINKGVVSGVDPDTPVITPLGVVGRVVEPGLSASKALLLTDLNSRISVRGQIHRSTGLLVGNGEGESLSVKYMKINAPVTEGEILVTSGLAGLFPAGLPVAKIISVERSDISLFLNVEAIPLVDMENTEEVLLLHRAVPDTNTPIGNANSTAGTGNSTTAEGR</sequence>
<evidence type="ECO:0000259" key="9">
    <source>
        <dbReference type="Pfam" id="PF04085"/>
    </source>
</evidence>
<evidence type="ECO:0000256" key="1">
    <source>
        <dbReference type="ARBA" id="ARBA00009369"/>
    </source>
</evidence>
<proteinExistence type="inferred from homology"/>
<reference evidence="10 11" key="1">
    <citation type="submission" date="2009-06" db="EMBL/GenBank/DDBJ databases">
        <title>Complete sequence of Desulfovibrio salexigens DSM 2638.</title>
        <authorList>
            <consortium name="US DOE Joint Genome Institute"/>
            <person name="Lucas S."/>
            <person name="Copeland A."/>
            <person name="Lapidus A."/>
            <person name="Glavina del Rio T."/>
            <person name="Tice H."/>
            <person name="Bruce D."/>
            <person name="Goodwin L."/>
            <person name="Pitluck S."/>
            <person name="Munk A.C."/>
            <person name="Brettin T."/>
            <person name="Detter J.C."/>
            <person name="Han C."/>
            <person name="Tapia R."/>
            <person name="Larimer F."/>
            <person name="Land M."/>
            <person name="Hauser L."/>
            <person name="Kyrpides N."/>
            <person name="Anderson I."/>
            <person name="Wall J.D."/>
            <person name="Arkin A.P."/>
            <person name="Dehal P."/>
            <person name="Chivian D."/>
            <person name="Giles B."/>
            <person name="Hazen T.C."/>
        </authorList>
    </citation>
    <scope>NUCLEOTIDE SEQUENCE [LARGE SCALE GENOMIC DNA]</scope>
    <source>
        <strain evidence="11">ATCC 14822 / DSM 2638 / NCIMB 8403 / VKM B-1763</strain>
    </source>
</reference>